<keyword evidence="9 12" id="KW-1133">Transmembrane helix</keyword>
<dbReference type="Pfam" id="PF01435">
    <property type="entry name" value="Peptidase_M48"/>
    <property type="match status" value="1"/>
</dbReference>
<keyword evidence="16" id="KW-1185">Reference proteome</keyword>
<comment type="subcellular location">
    <subcellularLocation>
        <location evidence="1 12">Cell membrane</location>
        <topology evidence="1 12">Multi-pass membrane protein</topology>
    </subcellularLocation>
</comment>
<evidence type="ECO:0000259" key="13">
    <source>
        <dbReference type="Pfam" id="PF01435"/>
    </source>
</evidence>
<feature type="transmembrane region" description="Helical" evidence="12">
    <location>
        <begin position="55"/>
        <end position="75"/>
    </location>
</feature>
<dbReference type="InterPro" id="IPR022919">
    <property type="entry name" value="Pept_M48_protease_HtpX"/>
</dbReference>
<evidence type="ECO:0000256" key="5">
    <source>
        <dbReference type="ARBA" id="ARBA00022692"/>
    </source>
</evidence>
<gene>
    <name evidence="12 14" type="primary">htpX</name>
    <name evidence="14" type="ORF">MVI01_66040</name>
    <name evidence="15" type="ORF">SAMN04488504_1318</name>
</gene>
<evidence type="ECO:0000256" key="6">
    <source>
        <dbReference type="ARBA" id="ARBA00022723"/>
    </source>
</evidence>
<comment type="caution">
    <text evidence="14">The sequence shown here is derived from an EMBL/GenBank/DDBJ whole genome shotgun (WGS) entry which is preliminary data.</text>
</comment>
<dbReference type="GO" id="GO:0004222">
    <property type="term" value="F:metalloendopeptidase activity"/>
    <property type="evidence" value="ECO:0007669"/>
    <property type="project" value="UniProtKB-UniRule"/>
</dbReference>
<comment type="cofactor">
    <cofactor evidence="12">
        <name>Zn(2+)</name>
        <dbReference type="ChEBI" id="CHEBI:29105"/>
    </cofactor>
    <text evidence="12">Binds 1 zinc ion per subunit.</text>
</comment>
<feature type="binding site" evidence="12">
    <location>
        <position position="162"/>
    </location>
    <ligand>
        <name>Zn(2+)</name>
        <dbReference type="ChEBI" id="CHEBI:29105"/>
        <note>catalytic</note>
    </ligand>
</feature>
<dbReference type="GO" id="GO:0005886">
    <property type="term" value="C:plasma membrane"/>
    <property type="evidence" value="ECO:0007669"/>
    <property type="project" value="UniProtKB-SubCell"/>
</dbReference>
<keyword evidence="10 12" id="KW-0482">Metalloprotease</keyword>
<dbReference type="GO" id="GO:0008270">
    <property type="term" value="F:zinc ion binding"/>
    <property type="evidence" value="ECO:0007669"/>
    <property type="project" value="UniProtKB-UniRule"/>
</dbReference>
<feature type="transmembrane region" description="Helical" evidence="12">
    <location>
        <begin position="169"/>
        <end position="191"/>
    </location>
</feature>
<dbReference type="GO" id="GO:0006508">
    <property type="term" value="P:proteolysis"/>
    <property type="evidence" value="ECO:0007669"/>
    <property type="project" value="UniProtKB-KW"/>
</dbReference>
<evidence type="ECO:0000313" key="14">
    <source>
        <dbReference type="EMBL" id="GEL74820.1"/>
    </source>
</evidence>
<keyword evidence="15" id="KW-0346">Stress response</keyword>
<proteinExistence type="inferred from homology"/>
<dbReference type="PANTHER" id="PTHR43221">
    <property type="entry name" value="PROTEASE HTPX"/>
    <property type="match status" value="1"/>
</dbReference>
<keyword evidence="7 12" id="KW-0378">Hydrolase</keyword>
<dbReference type="HAMAP" id="MF_00188">
    <property type="entry name" value="Pept_M48_protease_HtpX"/>
    <property type="match status" value="1"/>
</dbReference>
<dbReference type="AlphaFoldDB" id="A0A511HMM3"/>
<comment type="similarity">
    <text evidence="2 12">Belongs to the peptidase M48B family.</text>
</comment>
<protein>
    <recommendedName>
        <fullName evidence="12">Protease HtpX homolog</fullName>
        <ecNumber evidence="12">3.4.24.-</ecNumber>
    </recommendedName>
</protein>
<evidence type="ECO:0000256" key="9">
    <source>
        <dbReference type="ARBA" id="ARBA00022989"/>
    </source>
</evidence>
<dbReference type="EMBL" id="BJVY01000054">
    <property type="protein sequence ID" value="GEL74820.1"/>
    <property type="molecule type" value="Genomic_DNA"/>
</dbReference>
<dbReference type="CDD" id="cd07336">
    <property type="entry name" value="M48B_HtpX_like"/>
    <property type="match status" value="1"/>
</dbReference>
<keyword evidence="11 12" id="KW-0472">Membrane</keyword>
<evidence type="ECO:0000313" key="16">
    <source>
        <dbReference type="Proteomes" id="UP000198717"/>
    </source>
</evidence>
<evidence type="ECO:0000256" key="3">
    <source>
        <dbReference type="ARBA" id="ARBA00022475"/>
    </source>
</evidence>
<evidence type="ECO:0000313" key="17">
    <source>
        <dbReference type="Proteomes" id="UP000321224"/>
    </source>
</evidence>
<dbReference type="InterPro" id="IPR050083">
    <property type="entry name" value="HtpX_protease"/>
</dbReference>
<evidence type="ECO:0000256" key="10">
    <source>
        <dbReference type="ARBA" id="ARBA00023049"/>
    </source>
</evidence>
<feature type="transmembrane region" description="Helical" evidence="12">
    <location>
        <begin position="211"/>
        <end position="231"/>
    </location>
</feature>
<reference evidence="15 16" key="1">
    <citation type="submission" date="2016-10" db="EMBL/GenBank/DDBJ databases">
        <authorList>
            <person name="Varghese N."/>
            <person name="Submissions S."/>
        </authorList>
    </citation>
    <scope>NUCLEOTIDE SEQUENCE [LARGE SCALE GENOMIC DNA]</scope>
    <source>
        <strain evidence="15 16">DSM 2260</strain>
    </source>
</reference>
<sequence>MALHSSQDTARAGADRPALHGGGGWHRLGNALKTTVLLAGLTALVLVIGDRLGGPQGLLFAGLFAVVMNFGSYWFSDRIALAIHGARPLPYEQAPWLHDMVARLASRAGMPKPKVYILPTAAPNAFATGRNPSHAAIAVTAGLMELLDRRELEGVLAHELGHVRNRDTLIGTVAATLAGIISYAAQMLFWFGGSMLSRGDNDERGGLGSAFANLGLLLVAPVAATLLQLAVSRSREYGADQTGAELAGDPDALANALLKLERGAEAIPYDRAPATAHLFIVNPLHRGGVMALFSTHPPIPERVRRLRELGARLGARTSGRGGWEYAY</sequence>
<feature type="binding site" evidence="12">
    <location>
        <position position="158"/>
    </location>
    <ligand>
        <name>Zn(2+)</name>
        <dbReference type="ChEBI" id="CHEBI:29105"/>
        <note>catalytic</note>
    </ligand>
</feature>
<organism evidence="14 17">
    <name type="scientific">Myxococcus virescens</name>
    <dbReference type="NCBI Taxonomy" id="83456"/>
    <lineage>
        <taxon>Bacteria</taxon>
        <taxon>Pseudomonadati</taxon>
        <taxon>Myxococcota</taxon>
        <taxon>Myxococcia</taxon>
        <taxon>Myxococcales</taxon>
        <taxon>Cystobacterineae</taxon>
        <taxon>Myxococcaceae</taxon>
        <taxon>Myxococcus</taxon>
    </lineage>
</organism>
<keyword evidence="4 12" id="KW-0645">Protease</keyword>
<name>A0A511HMM3_9BACT</name>
<dbReference type="Proteomes" id="UP000198717">
    <property type="component" value="Unassembled WGS sequence"/>
</dbReference>
<evidence type="ECO:0000256" key="12">
    <source>
        <dbReference type="HAMAP-Rule" id="MF_00188"/>
    </source>
</evidence>
<keyword evidence="8 12" id="KW-0862">Zinc</keyword>
<feature type="domain" description="Peptidase M48" evidence="13">
    <location>
        <begin position="93"/>
        <end position="308"/>
    </location>
</feature>
<dbReference type="Gene3D" id="3.30.2010.10">
    <property type="entry name" value="Metalloproteases ('zincins'), catalytic domain"/>
    <property type="match status" value="1"/>
</dbReference>
<accession>A0A511HMM3</accession>
<reference evidence="14 17" key="2">
    <citation type="submission" date="2019-07" db="EMBL/GenBank/DDBJ databases">
        <title>Whole genome shotgun sequence of Myxococcus virescens NBRC 100334.</title>
        <authorList>
            <person name="Hosoyama A."/>
            <person name="Uohara A."/>
            <person name="Ohji S."/>
            <person name="Ichikawa N."/>
        </authorList>
    </citation>
    <scope>NUCLEOTIDE SEQUENCE [LARGE SCALE GENOMIC DNA]</scope>
    <source>
        <strain evidence="14 17">NBRC 100334</strain>
    </source>
</reference>
<evidence type="ECO:0000256" key="11">
    <source>
        <dbReference type="ARBA" id="ARBA00023136"/>
    </source>
</evidence>
<feature type="binding site" evidence="12">
    <location>
        <position position="236"/>
    </location>
    <ligand>
        <name>Zn(2+)</name>
        <dbReference type="ChEBI" id="CHEBI:29105"/>
        <note>catalytic</note>
    </ligand>
</feature>
<keyword evidence="6 12" id="KW-0479">Metal-binding</keyword>
<evidence type="ECO:0000256" key="4">
    <source>
        <dbReference type="ARBA" id="ARBA00022670"/>
    </source>
</evidence>
<feature type="transmembrane region" description="Helical" evidence="12">
    <location>
        <begin position="31"/>
        <end position="49"/>
    </location>
</feature>
<dbReference type="InterPro" id="IPR001915">
    <property type="entry name" value="Peptidase_M48"/>
</dbReference>
<evidence type="ECO:0000256" key="2">
    <source>
        <dbReference type="ARBA" id="ARBA00009779"/>
    </source>
</evidence>
<dbReference type="EC" id="3.4.24.-" evidence="12"/>
<dbReference type="PANTHER" id="PTHR43221:SF1">
    <property type="entry name" value="PROTEASE HTPX"/>
    <property type="match status" value="1"/>
</dbReference>
<dbReference type="Proteomes" id="UP000321224">
    <property type="component" value="Unassembled WGS sequence"/>
</dbReference>
<dbReference type="RefSeq" id="WP_090495883.1">
    <property type="nucleotide sequence ID" value="NZ_BJVY01000054.1"/>
</dbReference>
<evidence type="ECO:0000256" key="1">
    <source>
        <dbReference type="ARBA" id="ARBA00004651"/>
    </source>
</evidence>
<evidence type="ECO:0000256" key="8">
    <source>
        <dbReference type="ARBA" id="ARBA00022833"/>
    </source>
</evidence>
<feature type="active site" evidence="12">
    <location>
        <position position="159"/>
    </location>
</feature>
<evidence type="ECO:0000313" key="15">
    <source>
        <dbReference type="EMBL" id="SDF32596.1"/>
    </source>
</evidence>
<dbReference type="EMBL" id="FNAJ01000031">
    <property type="protein sequence ID" value="SDF32596.1"/>
    <property type="molecule type" value="Genomic_DNA"/>
</dbReference>
<keyword evidence="3 12" id="KW-1003">Cell membrane</keyword>
<evidence type="ECO:0000256" key="7">
    <source>
        <dbReference type="ARBA" id="ARBA00022801"/>
    </source>
</evidence>
<keyword evidence="5 12" id="KW-0812">Transmembrane</keyword>